<dbReference type="AlphaFoldDB" id="A0A1G7QJM6"/>
<sequence>MAGCVLTGRDGAQPKLWAEHDDVATVAEVPRTALTPVVVRPETPEVPVARLSAWGALVPVVALAAGLLFATSGRTAQGTDLRAGEVTELSALIRERESAMAAQEQRLAELQRRSEQLTEQAAARDGAVAEARSAGELGVPAAGLTPVSGSGLEITLDDAPRRPDGTLPGNARPDDLVIHQSDVQAVVNAMWAAGASGVTVMDQRLIATSAVRCVGNTLLLQGRTYSPPFVVRAVVDSTAARQQLAASPQILVFRQVVDAYGLTYEVRERPQLELPAYDGPLTLQHAVAG</sequence>
<feature type="coiled-coil region" evidence="2">
    <location>
        <begin position="93"/>
        <end position="120"/>
    </location>
</feature>
<dbReference type="Pfam" id="PF05949">
    <property type="entry name" value="DUF881"/>
    <property type="match status" value="1"/>
</dbReference>
<comment type="similarity">
    <text evidence="1">Belongs to the UPF0749 family.</text>
</comment>
<protein>
    <submittedName>
        <fullName evidence="3">Uncharacterized conserved protein YlxW, UPF0749 family</fullName>
    </submittedName>
</protein>
<evidence type="ECO:0000256" key="1">
    <source>
        <dbReference type="ARBA" id="ARBA00009108"/>
    </source>
</evidence>
<keyword evidence="2" id="KW-0175">Coiled coil</keyword>
<name>A0A1G7QJM6_9ACTN</name>
<organism evidence="3 4">
    <name type="scientific">Blastococcus aurantiacus</name>
    <dbReference type="NCBI Taxonomy" id="1550231"/>
    <lineage>
        <taxon>Bacteria</taxon>
        <taxon>Bacillati</taxon>
        <taxon>Actinomycetota</taxon>
        <taxon>Actinomycetes</taxon>
        <taxon>Geodermatophilales</taxon>
        <taxon>Geodermatophilaceae</taxon>
        <taxon>Blastococcus</taxon>
    </lineage>
</organism>
<dbReference type="EMBL" id="FNBT01000009">
    <property type="protein sequence ID" value="SDF98109.1"/>
    <property type="molecule type" value="Genomic_DNA"/>
</dbReference>
<dbReference type="Gene3D" id="3.30.70.1880">
    <property type="entry name" value="Protein of unknown function DUF881"/>
    <property type="match status" value="1"/>
</dbReference>
<evidence type="ECO:0000313" key="3">
    <source>
        <dbReference type="EMBL" id="SDF98109.1"/>
    </source>
</evidence>
<accession>A0A1G7QJM6</accession>
<dbReference type="PANTHER" id="PTHR37313:SF4">
    <property type="entry name" value="CONSERVED MEMBRANE PROTEIN-RELATED"/>
    <property type="match status" value="1"/>
</dbReference>
<dbReference type="PANTHER" id="PTHR37313">
    <property type="entry name" value="UPF0749 PROTEIN RV1825"/>
    <property type="match status" value="1"/>
</dbReference>
<evidence type="ECO:0000256" key="2">
    <source>
        <dbReference type="SAM" id="Coils"/>
    </source>
</evidence>
<dbReference type="InterPro" id="IPR010273">
    <property type="entry name" value="DUF881"/>
</dbReference>
<proteinExistence type="inferred from homology"/>
<dbReference type="GO" id="GO:0005886">
    <property type="term" value="C:plasma membrane"/>
    <property type="evidence" value="ECO:0007669"/>
    <property type="project" value="TreeGrafter"/>
</dbReference>
<evidence type="ECO:0000313" key="4">
    <source>
        <dbReference type="Proteomes" id="UP000199406"/>
    </source>
</evidence>
<dbReference type="STRING" id="1550231.SAMN05660662_4020"/>
<keyword evidence="4" id="KW-1185">Reference proteome</keyword>
<reference evidence="4" key="1">
    <citation type="submission" date="2016-10" db="EMBL/GenBank/DDBJ databases">
        <authorList>
            <person name="Varghese N."/>
            <person name="Submissions S."/>
        </authorList>
    </citation>
    <scope>NUCLEOTIDE SEQUENCE [LARGE SCALE GENOMIC DNA]</scope>
    <source>
        <strain evidence="4">DSM 44268</strain>
    </source>
</reference>
<dbReference type="Proteomes" id="UP000199406">
    <property type="component" value="Unassembled WGS sequence"/>
</dbReference>
<gene>
    <name evidence="3" type="ORF">SAMN05660662_4020</name>
</gene>